<dbReference type="PANTHER" id="PTHR45630:SF8">
    <property type="entry name" value="CATION-TRANSPORTING ATPASE"/>
    <property type="match status" value="1"/>
</dbReference>
<dbReference type="FunFam" id="3.40.50.1000:FF:000068">
    <property type="entry name" value="Cation-transporting ATPase"/>
    <property type="match status" value="1"/>
</dbReference>
<keyword evidence="11 13" id="KW-0472">Membrane</keyword>
<dbReference type="PROSITE" id="PS01229">
    <property type="entry name" value="COF_2"/>
    <property type="match status" value="1"/>
</dbReference>
<feature type="compositionally biased region" description="Basic and acidic residues" evidence="14">
    <location>
        <begin position="80"/>
        <end position="105"/>
    </location>
</feature>
<feature type="compositionally biased region" description="Polar residues" evidence="14">
    <location>
        <begin position="1"/>
        <end position="10"/>
    </location>
</feature>
<feature type="transmembrane region" description="Helical" evidence="13">
    <location>
        <begin position="310"/>
        <end position="330"/>
    </location>
</feature>
<evidence type="ECO:0000259" key="15">
    <source>
        <dbReference type="Pfam" id="PF00122"/>
    </source>
</evidence>
<dbReference type="InterPro" id="IPR001757">
    <property type="entry name" value="P_typ_ATPase"/>
</dbReference>
<evidence type="ECO:0000259" key="16">
    <source>
        <dbReference type="Pfam" id="PF00689"/>
    </source>
</evidence>
<dbReference type="GO" id="GO:0015662">
    <property type="term" value="F:P-type ion transporter activity"/>
    <property type="evidence" value="ECO:0007669"/>
    <property type="project" value="InterPro"/>
</dbReference>
<evidence type="ECO:0000256" key="5">
    <source>
        <dbReference type="ARBA" id="ARBA00022723"/>
    </source>
</evidence>
<dbReference type="InterPro" id="IPR006544">
    <property type="entry name" value="P-type_TPase_V"/>
</dbReference>
<evidence type="ECO:0000256" key="6">
    <source>
        <dbReference type="ARBA" id="ARBA00022741"/>
    </source>
</evidence>
<dbReference type="PRINTS" id="PR00119">
    <property type="entry name" value="CATATPASE"/>
</dbReference>
<dbReference type="InterPro" id="IPR059000">
    <property type="entry name" value="ATPase_P-type_domA"/>
</dbReference>
<feature type="transmembrane region" description="Helical" evidence="13">
    <location>
        <begin position="1407"/>
        <end position="1427"/>
    </location>
</feature>
<keyword evidence="7 13" id="KW-0067">ATP-binding</keyword>
<feature type="transmembrane region" description="Helical" evidence="13">
    <location>
        <begin position="1286"/>
        <end position="1308"/>
    </location>
</feature>
<dbReference type="SFLD" id="SFLDG00002">
    <property type="entry name" value="C1.7:_P-type_atpase_like"/>
    <property type="match status" value="1"/>
</dbReference>
<dbReference type="InterPro" id="IPR036412">
    <property type="entry name" value="HAD-like_sf"/>
</dbReference>
<feature type="domain" description="Cation-transporting P-type ATPase C-terminal" evidence="16">
    <location>
        <begin position="1246"/>
        <end position="1417"/>
    </location>
</feature>
<name>A0A371D6E7_9APHY</name>
<dbReference type="Proteomes" id="UP000256964">
    <property type="component" value="Unassembled WGS sequence"/>
</dbReference>
<keyword evidence="5 13" id="KW-0479">Metal-binding</keyword>
<dbReference type="SFLD" id="SFLDS00003">
    <property type="entry name" value="Haloacid_Dehalogenase"/>
    <property type="match status" value="1"/>
</dbReference>
<evidence type="ECO:0000259" key="17">
    <source>
        <dbReference type="Pfam" id="PF12409"/>
    </source>
</evidence>
<dbReference type="Pfam" id="PF00689">
    <property type="entry name" value="Cation_ATPase_C"/>
    <property type="match status" value="1"/>
</dbReference>
<dbReference type="GO" id="GO:0019829">
    <property type="term" value="F:ATPase-coupled monoatomic cation transmembrane transporter activity"/>
    <property type="evidence" value="ECO:0007669"/>
    <property type="project" value="UniProtKB-UniRule"/>
</dbReference>
<dbReference type="InterPro" id="IPR047819">
    <property type="entry name" value="P5A-ATPase_N"/>
</dbReference>
<feature type="transmembrane region" description="Helical" evidence="13">
    <location>
        <begin position="474"/>
        <end position="493"/>
    </location>
</feature>
<reference evidence="18 19" key="1">
    <citation type="journal article" date="2018" name="Biotechnol. Biofuels">
        <title>Integrative visual omics of the white-rot fungus Polyporus brumalis exposes the biotechnological potential of its oxidative enzymes for delignifying raw plant biomass.</title>
        <authorList>
            <person name="Miyauchi S."/>
            <person name="Rancon A."/>
            <person name="Drula E."/>
            <person name="Hage H."/>
            <person name="Chaduli D."/>
            <person name="Favel A."/>
            <person name="Grisel S."/>
            <person name="Henrissat B."/>
            <person name="Herpoel-Gimbert I."/>
            <person name="Ruiz-Duenas F.J."/>
            <person name="Chevret D."/>
            <person name="Hainaut M."/>
            <person name="Lin J."/>
            <person name="Wang M."/>
            <person name="Pangilinan J."/>
            <person name="Lipzen A."/>
            <person name="Lesage-Meessen L."/>
            <person name="Navarro D."/>
            <person name="Riley R."/>
            <person name="Grigoriev I.V."/>
            <person name="Zhou S."/>
            <person name="Raouche S."/>
            <person name="Rosso M.N."/>
        </authorList>
    </citation>
    <scope>NUCLEOTIDE SEQUENCE [LARGE SCALE GENOMIC DNA]</scope>
    <source>
        <strain evidence="18 19">BRFM 1820</strain>
    </source>
</reference>
<dbReference type="InterPro" id="IPR044492">
    <property type="entry name" value="P_typ_ATPase_HD_dom"/>
</dbReference>
<comment type="similarity">
    <text evidence="2 13">Belongs to the cation transport ATPase (P-type) (TC 3.A.3) family. Type V subfamily.</text>
</comment>
<feature type="transmembrane region" description="Helical" evidence="13">
    <location>
        <begin position="1222"/>
        <end position="1240"/>
    </location>
</feature>
<feature type="compositionally biased region" description="Low complexity" evidence="14">
    <location>
        <begin position="162"/>
        <end position="182"/>
    </location>
</feature>
<evidence type="ECO:0000256" key="11">
    <source>
        <dbReference type="ARBA" id="ARBA00023136"/>
    </source>
</evidence>
<keyword evidence="3" id="KW-0597">Phosphoprotein</keyword>
<dbReference type="InterPro" id="IPR018303">
    <property type="entry name" value="ATPase_P-typ_P_site"/>
</dbReference>
<gene>
    <name evidence="18" type="ORF">OH76DRAFT_1405354</name>
</gene>
<dbReference type="Pfam" id="PF00122">
    <property type="entry name" value="E1-E2_ATPase"/>
    <property type="match status" value="1"/>
</dbReference>
<dbReference type="Pfam" id="PF12409">
    <property type="entry name" value="P5-ATPase"/>
    <property type="match status" value="1"/>
</dbReference>
<dbReference type="FunFam" id="2.70.150.10:FF:000119">
    <property type="entry name" value="Cation-transporting ATPase"/>
    <property type="match status" value="1"/>
</dbReference>
<evidence type="ECO:0000256" key="3">
    <source>
        <dbReference type="ARBA" id="ARBA00022553"/>
    </source>
</evidence>
<feature type="region of interest" description="Disordered" evidence="14">
    <location>
        <begin position="1"/>
        <end position="229"/>
    </location>
</feature>
<keyword evidence="6 13" id="KW-0547">Nucleotide-binding</keyword>
<feature type="transmembrane region" description="Helical" evidence="13">
    <location>
        <begin position="1369"/>
        <end position="1387"/>
    </location>
</feature>
<protein>
    <recommendedName>
        <fullName evidence="13">Cation-transporting ATPase</fullName>
        <ecNumber evidence="13">7.2.2.-</ecNumber>
    </recommendedName>
</protein>
<sequence length="1461" mass="161564">MSEASSSNGSGHDYTEGASPLDIQQALDSANRARRDSRYGEDGDAMFDGPGHSVNPSSVSRMTLRDHGRRSSGYSLGSRSRRDSMSRDSRPHSRRMSRDSADSRHGIVNGNGHGRWSEQDVTVESGDEGEEYGSPSRGRRTTPSPEPSRSNVFGGLASIFGRSVPVAESPSRSRRASLSSRASRSRLLRRHSSRRSDVSSDYAVDDSSEDGDDRWGYTSNEEDDSSGEEADIASIGSDMEYRSYPPSLGPSLPLLAGDPVFGSEARIEMGELEPLPPPPSGAPSRQNIYIADEDAHIRMIGYEPVPWRQWLWWFSCVLSCGVLALLGRWFPKLWLRWVTRERAFVDIHHRGFVVVETAYRDISIFPISQLDYPYSISTVFSTPPDPAQLLPKYRAGNADVDAPLVSLTYVDYRYNRFALDPRTGLFSMIRDWRDSSWTDVFGVQSGLQKPVLEQRATLFGRNLIDIEGKSTASLLIDEVIHPFYVFQIASIVLWSLDDYYYYAFCIALISGISIVTTLVETKQTIARMREMSRFICTVNVYRDGSWSECDSAELVPGDIVNLNEPPLATLPADMFLLSGDAIVNESMLTGESVPVTKIPIKNEDLARWQDSSDVTGDMAKSFLYAGTRVVRIRGALTTDGRSGSLALGLVVRTGFYTTKGALVRSMLFPKPTGFKFYRDSMRFIGVLAGVAGLGFCASAVQFVRLGVKWHTILIRALDLITVVVPPALPATLSIGTSFAIGRLRKLGIFCISPSRVNVAGQINVCCFDKTGTLTEDGLDILGVRAPERNANRFGELLEDIHDLPASRDKANFLHALATCHSLKMVDGEIIGDPLDVKMFEFTKWTLEEGHVAGTAVVKNKSGGDRPAALVQTVVRPPGSAQFRIEDALKGAGKHAHFLELGVIRTFEFASALRRMSVIVKRLKSTSMEIYVKGAPEVMAEICDKSTFPQDYDDLLSYYTKRGYRVIGMAGKSIEGLTWLKAQKLKREQAESGLQFLGLIIFENKLKPGTTPAIQTLRAAHFACRMITGDNPLTAVSVARECGLINPAAQVFSPAFIRGNAASPLSRLEWSSMDEPGWKLDDYSLKPLLPPAYRLIEAEELESHDYTLAVTGDVFRWVINNAPLETMQRMLVKTQIYARMSPDEKNEVVERLQGLGYTVLMCGDGANDCAALKAADVGLSLSEAEASVAAPFTSRTPDISCVIEVIKEGRAALVTSFSCFKYMALYSLIQFTTITLLYSFASSLGDFQFLYIDLFIIIPIAVTMGRTQAWPRIHPKRPTASLVSRKVLTSLVGQIVLTSAVQFWAFFWVRSQDWYAPPAPKNPNADDDKLEATNYENSALFLVSCFQYILVAAVFSIGPPFRQHMWTNGWFMLSMVCLSLFNIVVLLWPPAFVASLLELMPLPGSARAMLLLAVVVNVLTSMAFEHYGAPAVSHVIGKVVELRRRQRVRDGKIYKTVEGGMR</sequence>
<proteinExistence type="inferred from homology"/>
<evidence type="ECO:0000313" key="18">
    <source>
        <dbReference type="EMBL" id="RDX48098.1"/>
    </source>
</evidence>
<dbReference type="SFLD" id="SFLDF00027">
    <property type="entry name" value="p-type_atpase"/>
    <property type="match status" value="1"/>
</dbReference>
<comment type="subcellular location">
    <subcellularLocation>
        <location evidence="1 13">Membrane</location>
        <topology evidence="1 13">Multi-pass membrane protein</topology>
    </subcellularLocation>
</comment>
<feature type="transmembrane region" description="Helical" evidence="13">
    <location>
        <begin position="719"/>
        <end position="740"/>
    </location>
</feature>
<feature type="transmembrane region" description="Helical" evidence="13">
    <location>
        <begin position="683"/>
        <end position="707"/>
    </location>
</feature>
<dbReference type="STRING" id="139420.A0A371D6E7"/>
<feature type="compositionally biased region" description="Basic residues" evidence="14">
    <location>
        <begin position="183"/>
        <end position="193"/>
    </location>
</feature>
<dbReference type="Gene3D" id="3.40.50.1000">
    <property type="entry name" value="HAD superfamily/HAD-like"/>
    <property type="match status" value="1"/>
</dbReference>
<dbReference type="SUPFAM" id="SSF81660">
    <property type="entry name" value="Metal cation-transporting ATPase, ATP-binding domain N"/>
    <property type="match status" value="1"/>
</dbReference>
<feature type="transmembrane region" description="Helical" evidence="13">
    <location>
        <begin position="1338"/>
        <end position="1357"/>
    </location>
</feature>
<keyword evidence="19" id="KW-1185">Reference proteome</keyword>
<keyword evidence="10 13" id="KW-1133">Transmembrane helix</keyword>
<organism evidence="18 19">
    <name type="scientific">Lentinus brumalis</name>
    <dbReference type="NCBI Taxonomy" id="2498619"/>
    <lineage>
        <taxon>Eukaryota</taxon>
        <taxon>Fungi</taxon>
        <taxon>Dikarya</taxon>
        <taxon>Basidiomycota</taxon>
        <taxon>Agaricomycotina</taxon>
        <taxon>Agaricomycetes</taxon>
        <taxon>Polyporales</taxon>
        <taxon>Polyporaceae</taxon>
        <taxon>Lentinus</taxon>
    </lineage>
</organism>
<keyword evidence="4 13" id="KW-0812">Transmembrane</keyword>
<dbReference type="GO" id="GO:0005524">
    <property type="term" value="F:ATP binding"/>
    <property type="evidence" value="ECO:0007669"/>
    <property type="project" value="UniProtKB-UniRule"/>
</dbReference>
<dbReference type="PROSITE" id="PS00154">
    <property type="entry name" value="ATPASE_E1_E2"/>
    <property type="match status" value="1"/>
</dbReference>
<dbReference type="InterPro" id="IPR008250">
    <property type="entry name" value="ATPase_P-typ_transduc_dom_A_sf"/>
</dbReference>
<feature type="transmembrane region" description="Helical" evidence="13">
    <location>
        <begin position="499"/>
        <end position="519"/>
    </location>
</feature>
<dbReference type="GO" id="GO:0046872">
    <property type="term" value="F:metal ion binding"/>
    <property type="evidence" value="ECO:0007669"/>
    <property type="project" value="UniProtKB-UniRule"/>
</dbReference>
<dbReference type="InterPro" id="IPR023299">
    <property type="entry name" value="ATPase_P-typ_cyto_dom_N"/>
</dbReference>
<evidence type="ECO:0000256" key="14">
    <source>
        <dbReference type="SAM" id="MobiDB-lite"/>
    </source>
</evidence>
<evidence type="ECO:0000256" key="1">
    <source>
        <dbReference type="ARBA" id="ARBA00004141"/>
    </source>
</evidence>
<evidence type="ECO:0000256" key="13">
    <source>
        <dbReference type="RuleBase" id="RU362082"/>
    </source>
</evidence>
<evidence type="ECO:0000256" key="10">
    <source>
        <dbReference type="ARBA" id="ARBA00022989"/>
    </source>
</evidence>
<dbReference type="GO" id="GO:0006874">
    <property type="term" value="P:intracellular calcium ion homeostasis"/>
    <property type="evidence" value="ECO:0007669"/>
    <property type="project" value="TreeGrafter"/>
</dbReference>
<dbReference type="FunFam" id="1.20.1110.10:FF:000032">
    <property type="entry name" value="Cation-transporting ATPase"/>
    <property type="match status" value="1"/>
</dbReference>
<dbReference type="GO" id="GO:0016020">
    <property type="term" value="C:membrane"/>
    <property type="evidence" value="ECO:0007669"/>
    <property type="project" value="UniProtKB-SubCell"/>
</dbReference>
<dbReference type="PANTHER" id="PTHR45630">
    <property type="entry name" value="CATION-TRANSPORTING ATPASE-RELATED"/>
    <property type="match status" value="1"/>
</dbReference>
<keyword evidence="9 13" id="KW-1278">Translocase</keyword>
<dbReference type="EC" id="7.2.2.-" evidence="13"/>
<feature type="compositionally biased region" description="Acidic residues" evidence="14">
    <location>
        <begin position="203"/>
        <end position="212"/>
    </location>
</feature>
<dbReference type="InterPro" id="IPR023214">
    <property type="entry name" value="HAD_sf"/>
</dbReference>
<dbReference type="InterPro" id="IPR023298">
    <property type="entry name" value="ATPase_P-typ_TM_dom_sf"/>
</dbReference>
<dbReference type="SUPFAM" id="SSF81665">
    <property type="entry name" value="Calcium ATPase, transmembrane domain M"/>
    <property type="match status" value="1"/>
</dbReference>
<dbReference type="Pfam" id="PF13246">
    <property type="entry name" value="Cation_ATPase"/>
    <property type="match status" value="1"/>
</dbReference>
<dbReference type="NCBIfam" id="TIGR01657">
    <property type="entry name" value="P-ATPase-V"/>
    <property type="match status" value="1"/>
</dbReference>
<dbReference type="InterPro" id="IPR006068">
    <property type="entry name" value="ATPase_P-typ_cation-transptr_C"/>
</dbReference>
<dbReference type="Gene3D" id="3.40.1110.10">
    <property type="entry name" value="Calcium-transporting ATPase, cytoplasmic domain N"/>
    <property type="match status" value="1"/>
</dbReference>
<dbReference type="InterPro" id="IPR047821">
    <property type="entry name" value="P5B-type_ATPase"/>
</dbReference>
<evidence type="ECO:0000256" key="9">
    <source>
        <dbReference type="ARBA" id="ARBA00022967"/>
    </source>
</evidence>
<dbReference type="EMBL" id="KZ857414">
    <property type="protein sequence ID" value="RDX48098.1"/>
    <property type="molecule type" value="Genomic_DNA"/>
</dbReference>
<evidence type="ECO:0000256" key="7">
    <source>
        <dbReference type="ARBA" id="ARBA00022840"/>
    </source>
</evidence>
<evidence type="ECO:0000256" key="2">
    <source>
        <dbReference type="ARBA" id="ARBA00006000"/>
    </source>
</evidence>
<accession>A0A371D6E7</accession>
<evidence type="ECO:0000256" key="4">
    <source>
        <dbReference type="ARBA" id="ARBA00022692"/>
    </source>
</evidence>
<feature type="compositionally biased region" description="Acidic residues" evidence="14">
    <location>
        <begin position="220"/>
        <end position="229"/>
    </location>
</feature>
<evidence type="ECO:0000256" key="8">
    <source>
        <dbReference type="ARBA" id="ARBA00022842"/>
    </source>
</evidence>
<dbReference type="NCBIfam" id="TIGR01494">
    <property type="entry name" value="ATPase_P-type"/>
    <property type="match status" value="1"/>
</dbReference>
<dbReference type="SUPFAM" id="SSF56784">
    <property type="entry name" value="HAD-like"/>
    <property type="match status" value="1"/>
</dbReference>
<dbReference type="Gene3D" id="2.70.150.10">
    <property type="entry name" value="Calcium-transporting ATPase, cytoplasmic transduction domain A"/>
    <property type="match status" value="1"/>
</dbReference>
<comment type="catalytic activity">
    <reaction evidence="12 13">
        <text>ATP + H2O = ADP + phosphate + H(+)</text>
        <dbReference type="Rhea" id="RHEA:13065"/>
        <dbReference type="ChEBI" id="CHEBI:15377"/>
        <dbReference type="ChEBI" id="CHEBI:15378"/>
        <dbReference type="ChEBI" id="CHEBI:30616"/>
        <dbReference type="ChEBI" id="CHEBI:43474"/>
        <dbReference type="ChEBI" id="CHEBI:456216"/>
    </reaction>
</comment>
<feature type="domain" description="P-type ATPase A" evidence="15">
    <location>
        <begin position="537"/>
        <end position="666"/>
    </location>
</feature>
<dbReference type="SUPFAM" id="SSF81653">
    <property type="entry name" value="Calcium ATPase, transduction domain A"/>
    <property type="match status" value="1"/>
</dbReference>
<feature type="compositionally biased region" description="Polar residues" evidence="14">
    <location>
        <begin position="141"/>
        <end position="151"/>
    </location>
</feature>
<keyword evidence="8 13" id="KW-0460">Magnesium</keyword>
<feature type="compositionally biased region" description="Basic and acidic residues" evidence="14">
    <location>
        <begin position="31"/>
        <end position="41"/>
    </location>
</feature>
<dbReference type="GO" id="GO:0016887">
    <property type="term" value="F:ATP hydrolysis activity"/>
    <property type="evidence" value="ECO:0007669"/>
    <property type="project" value="InterPro"/>
</dbReference>
<feature type="domain" description="P5B-type ATPase N-terminal" evidence="17">
    <location>
        <begin position="293"/>
        <end position="419"/>
    </location>
</feature>
<dbReference type="CDD" id="cd07542">
    <property type="entry name" value="P-type_ATPase_cation"/>
    <property type="match status" value="1"/>
</dbReference>
<dbReference type="Gene3D" id="1.20.1110.10">
    <property type="entry name" value="Calcium-transporting ATPase, transmembrane domain"/>
    <property type="match status" value="2"/>
</dbReference>
<dbReference type="OrthoDB" id="48943at2759"/>
<evidence type="ECO:0000256" key="12">
    <source>
        <dbReference type="ARBA" id="ARBA00049360"/>
    </source>
</evidence>
<evidence type="ECO:0000313" key="19">
    <source>
        <dbReference type="Proteomes" id="UP000256964"/>
    </source>
</evidence>
<dbReference type="FunFam" id="3.40.1110.10:FF:000057">
    <property type="entry name" value="Cation-transporting ATPase"/>
    <property type="match status" value="1"/>
</dbReference>
<feature type="transmembrane region" description="Helical" evidence="13">
    <location>
        <begin position="1246"/>
        <end position="1265"/>
    </location>
</feature>